<organism evidence="1 2">
    <name type="scientific">Propioniciclava flava</name>
    <dbReference type="NCBI Taxonomy" id="2072026"/>
    <lineage>
        <taxon>Bacteria</taxon>
        <taxon>Bacillati</taxon>
        <taxon>Actinomycetota</taxon>
        <taxon>Actinomycetes</taxon>
        <taxon>Propionibacteriales</taxon>
        <taxon>Propionibacteriaceae</taxon>
        <taxon>Propioniciclava</taxon>
    </lineage>
</organism>
<sequence>MITGADAAARVLPRLAVELVALRPWRDEIAVVAEQLVEQHPFSAAPDEHARSRDRVAARLLTEATTNTSPITGHLAA</sequence>
<dbReference type="Proteomes" id="UP000290624">
    <property type="component" value="Unassembled WGS sequence"/>
</dbReference>
<name>A0A4Q2EFA5_9ACTN</name>
<reference evidence="1 2" key="1">
    <citation type="submission" date="2018-01" db="EMBL/GenBank/DDBJ databases">
        <title>Lactibacter flavus gen. nov., sp. nov., a novel bacterium of the family Propionibacteriaceae isolated from raw milk and dairy products.</title>
        <authorList>
            <person name="Wenning M."/>
            <person name="Breitenwieser F."/>
            <person name="Huptas C."/>
            <person name="von Neubeck M."/>
            <person name="Busse H.-J."/>
            <person name="Scherer S."/>
        </authorList>
    </citation>
    <scope>NUCLEOTIDE SEQUENCE [LARGE SCALE GENOMIC DNA]</scope>
    <source>
        <strain evidence="1 2">VG341</strain>
    </source>
</reference>
<proteinExistence type="predicted"/>
<evidence type="ECO:0000313" key="2">
    <source>
        <dbReference type="Proteomes" id="UP000290624"/>
    </source>
</evidence>
<gene>
    <name evidence="1" type="ORF">C1706_10420</name>
</gene>
<keyword evidence="2" id="KW-1185">Reference proteome</keyword>
<protein>
    <submittedName>
        <fullName evidence="1">Uncharacterized protein</fullName>
    </submittedName>
</protein>
<comment type="caution">
    <text evidence="1">The sequence shown here is derived from an EMBL/GenBank/DDBJ whole genome shotgun (WGS) entry which is preliminary data.</text>
</comment>
<dbReference type="EMBL" id="PPCV01000006">
    <property type="protein sequence ID" value="RXW31941.1"/>
    <property type="molecule type" value="Genomic_DNA"/>
</dbReference>
<accession>A0A4Q2EFA5</accession>
<dbReference type="AlphaFoldDB" id="A0A4Q2EFA5"/>
<dbReference type="RefSeq" id="WP_431830698.1">
    <property type="nucleotide sequence ID" value="NZ_PPCV01000006.1"/>
</dbReference>
<evidence type="ECO:0000313" key="1">
    <source>
        <dbReference type="EMBL" id="RXW31941.1"/>
    </source>
</evidence>